<dbReference type="EMBL" id="BJML01000021">
    <property type="protein sequence ID" value="GEB47439.1"/>
    <property type="molecule type" value="Genomic_DNA"/>
</dbReference>
<protein>
    <submittedName>
        <fullName evidence="1">Uncharacterized protein</fullName>
    </submittedName>
</protein>
<dbReference type="AlphaFoldDB" id="A0A4Y3QR86"/>
<comment type="caution">
    <text evidence="1">The sequence shown here is derived from an EMBL/GenBank/DDBJ whole genome shotgun (WGS) entry which is preliminary data.</text>
</comment>
<proteinExistence type="predicted"/>
<gene>
    <name evidence="1" type="ORF">MTE01_33840</name>
</gene>
<evidence type="ECO:0000313" key="1">
    <source>
        <dbReference type="EMBL" id="GEB47439.1"/>
    </source>
</evidence>
<accession>A0A4Y3QR86</accession>
<reference evidence="1 2" key="1">
    <citation type="submission" date="2019-06" db="EMBL/GenBank/DDBJ databases">
        <title>Whole genome shotgun sequence of Microbacterium testaceum NBRC 12675.</title>
        <authorList>
            <person name="Hosoyama A."/>
            <person name="Uohara A."/>
            <person name="Ohji S."/>
            <person name="Ichikawa N."/>
        </authorList>
    </citation>
    <scope>NUCLEOTIDE SEQUENCE [LARGE SCALE GENOMIC DNA]</scope>
    <source>
        <strain evidence="1 2">NBRC 12675</strain>
    </source>
</reference>
<dbReference type="Proteomes" id="UP000319525">
    <property type="component" value="Unassembled WGS sequence"/>
</dbReference>
<sequence>MTGRVVTQYPNTRQNSNAIFDYTHVAMELMAIWANHTPTPKEAKA</sequence>
<name>A0A4Y3QR86_MICTE</name>
<evidence type="ECO:0000313" key="2">
    <source>
        <dbReference type="Proteomes" id="UP000319525"/>
    </source>
</evidence>
<organism evidence="1 2">
    <name type="scientific">Microbacterium testaceum</name>
    <name type="common">Aureobacterium testaceum</name>
    <name type="synonym">Brevibacterium testaceum</name>
    <dbReference type="NCBI Taxonomy" id="2033"/>
    <lineage>
        <taxon>Bacteria</taxon>
        <taxon>Bacillati</taxon>
        <taxon>Actinomycetota</taxon>
        <taxon>Actinomycetes</taxon>
        <taxon>Micrococcales</taxon>
        <taxon>Microbacteriaceae</taxon>
        <taxon>Microbacterium</taxon>
    </lineage>
</organism>